<reference evidence="1" key="1">
    <citation type="submission" date="2022-10" db="EMBL/GenBank/DDBJ databases">
        <title>The WGS of Solirubrobacter sp. CPCC 204708.</title>
        <authorList>
            <person name="Jiang Z."/>
        </authorList>
    </citation>
    <scope>NUCLEOTIDE SEQUENCE</scope>
    <source>
        <strain evidence="1">CPCC 204708</strain>
    </source>
</reference>
<dbReference type="EMBL" id="JAPCID010000035">
    <property type="protein sequence ID" value="MDA0140190.1"/>
    <property type="molecule type" value="Genomic_DNA"/>
</dbReference>
<accession>A0ABT4RNP4</accession>
<proteinExistence type="predicted"/>
<keyword evidence="2" id="KW-1185">Reference proteome</keyword>
<organism evidence="1 2">
    <name type="scientific">Solirubrobacter deserti</name>
    <dbReference type="NCBI Taxonomy" id="2282478"/>
    <lineage>
        <taxon>Bacteria</taxon>
        <taxon>Bacillati</taxon>
        <taxon>Actinomycetota</taxon>
        <taxon>Thermoleophilia</taxon>
        <taxon>Solirubrobacterales</taxon>
        <taxon>Solirubrobacteraceae</taxon>
        <taxon>Solirubrobacter</taxon>
    </lineage>
</organism>
<evidence type="ECO:0000313" key="2">
    <source>
        <dbReference type="Proteomes" id="UP001147700"/>
    </source>
</evidence>
<sequence length="134" mass="14631">MADYLLVPAEPTSWVMGVDGFERRLLAAVPAASIWRSEDSESPALLRFHVPWSEAGFTDGHLMRDRQTVELNGGLDEAAVFALWLRSIVPVEQDLLLVDEGCHFAVVVREGTTNADILDAALTAAERLADPSRG</sequence>
<dbReference type="RefSeq" id="WP_202952555.1">
    <property type="nucleotide sequence ID" value="NZ_JAPCID010000035.1"/>
</dbReference>
<evidence type="ECO:0000313" key="1">
    <source>
        <dbReference type="EMBL" id="MDA0140190.1"/>
    </source>
</evidence>
<name>A0ABT4RNP4_9ACTN</name>
<gene>
    <name evidence="1" type="ORF">OJ962_22015</name>
</gene>
<dbReference type="Proteomes" id="UP001147700">
    <property type="component" value="Unassembled WGS sequence"/>
</dbReference>
<protein>
    <submittedName>
        <fullName evidence="1">Uncharacterized protein</fullName>
    </submittedName>
</protein>
<comment type="caution">
    <text evidence="1">The sequence shown here is derived from an EMBL/GenBank/DDBJ whole genome shotgun (WGS) entry which is preliminary data.</text>
</comment>